<evidence type="ECO:0000256" key="1">
    <source>
        <dbReference type="SAM" id="Phobius"/>
    </source>
</evidence>
<proteinExistence type="predicted"/>
<accession>A0ABD5V8Z0</accession>
<keyword evidence="1" id="KW-0472">Membrane</keyword>
<keyword evidence="1" id="KW-0812">Transmembrane</keyword>
<evidence type="ECO:0008006" key="4">
    <source>
        <dbReference type="Google" id="ProtNLM"/>
    </source>
</evidence>
<dbReference type="EMBL" id="JBHSXQ010000003">
    <property type="protein sequence ID" value="MFC6905369.1"/>
    <property type="molecule type" value="Genomic_DNA"/>
</dbReference>
<reference evidence="2 3" key="1">
    <citation type="journal article" date="2019" name="Int. J. Syst. Evol. Microbiol.">
        <title>The Global Catalogue of Microorganisms (GCM) 10K type strain sequencing project: providing services to taxonomists for standard genome sequencing and annotation.</title>
        <authorList>
            <consortium name="The Broad Institute Genomics Platform"/>
            <consortium name="The Broad Institute Genome Sequencing Center for Infectious Disease"/>
            <person name="Wu L."/>
            <person name="Ma J."/>
        </authorList>
    </citation>
    <scope>NUCLEOTIDE SEQUENCE [LARGE SCALE GENOMIC DNA]</scope>
    <source>
        <strain evidence="2 3">CGMCC 1.3240</strain>
    </source>
</reference>
<dbReference type="AlphaFoldDB" id="A0ABD5V8Z0"/>
<protein>
    <recommendedName>
        <fullName evidence="4">Zinc ribbon domain-containing protein</fullName>
    </recommendedName>
</protein>
<keyword evidence="3" id="KW-1185">Reference proteome</keyword>
<dbReference type="RefSeq" id="WP_340603894.1">
    <property type="nucleotide sequence ID" value="NZ_JBBMXV010000003.1"/>
</dbReference>
<sequence length="85" mass="9968">MDARWLTALLGLFASLAISVLAWVYFDTFLFFLLIPFVPFLFRSRPPTKRCPRCGFKTRDEGFEYCPRDGSRLERSPDDEQEPDE</sequence>
<keyword evidence="1" id="KW-1133">Transmembrane helix</keyword>
<feature type="transmembrane region" description="Helical" evidence="1">
    <location>
        <begin position="12"/>
        <end position="42"/>
    </location>
</feature>
<evidence type="ECO:0000313" key="3">
    <source>
        <dbReference type="Proteomes" id="UP001596312"/>
    </source>
</evidence>
<dbReference type="Proteomes" id="UP001596312">
    <property type="component" value="Unassembled WGS sequence"/>
</dbReference>
<organism evidence="2 3">
    <name type="scientific">Halalkalicoccus tibetensis</name>
    <dbReference type="NCBI Taxonomy" id="175632"/>
    <lineage>
        <taxon>Archaea</taxon>
        <taxon>Methanobacteriati</taxon>
        <taxon>Methanobacteriota</taxon>
        <taxon>Stenosarchaea group</taxon>
        <taxon>Halobacteria</taxon>
        <taxon>Halobacteriales</taxon>
        <taxon>Halococcaceae</taxon>
        <taxon>Halalkalicoccus</taxon>
    </lineage>
</organism>
<comment type="caution">
    <text evidence="2">The sequence shown here is derived from an EMBL/GenBank/DDBJ whole genome shotgun (WGS) entry which is preliminary data.</text>
</comment>
<gene>
    <name evidence="2" type="ORF">ACFQGH_09200</name>
</gene>
<name>A0ABD5V8Z0_9EURY</name>
<evidence type="ECO:0000313" key="2">
    <source>
        <dbReference type="EMBL" id="MFC6905369.1"/>
    </source>
</evidence>